<dbReference type="PANTHER" id="PTHR30408">
    <property type="entry name" value="TYPE-1 RESTRICTION ENZYME ECOKI SPECIFICITY PROTEIN"/>
    <property type="match status" value="1"/>
</dbReference>
<dbReference type="GO" id="GO:0003677">
    <property type="term" value="F:DNA binding"/>
    <property type="evidence" value="ECO:0007669"/>
    <property type="project" value="UniProtKB-KW"/>
</dbReference>
<feature type="coiled-coil region" evidence="4">
    <location>
        <begin position="382"/>
        <end position="409"/>
    </location>
</feature>
<feature type="domain" description="Type I restriction modification DNA specificity" evidence="5">
    <location>
        <begin position="20"/>
        <end position="187"/>
    </location>
</feature>
<dbReference type="SUPFAM" id="SSF116734">
    <property type="entry name" value="DNA methylase specificity domain"/>
    <property type="match status" value="2"/>
</dbReference>
<protein>
    <submittedName>
        <fullName evidence="6">Restriction endonuclease subunit S</fullName>
        <ecNumber evidence="6">3.1.21.-</ecNumber>
    </submittedName>
</protein>
<dbReference type="AlphaFoldDB" id="A0A9D1Q4H4"/>
<evidence type="ECO:0000259" key="5">
    <source>
        <dbReference type="Pfam" id="PF01420"/>
    </source>
</evidence>
<sequence length="412" mass="46537">MSKVEKQQVPKIRFKKFDGEWQIQGINDIATRYSGLTYTPDDVRDSGALVIRSSNIQNDQFVDADNVYVNPDVVNCTYVQKNDVVMVVRNGSRNLIGKHALINKELSNTVIGAFMSAFRTNQGGFLNALLSTSCFHSEVHKSLGATINQITGKNFDLMRFQMPLSIEQTQIGNFFQQLDKLIELQTRAVESAEKYKKAMLQKMFPQKGEKVPRVRFEGFSGDWVTTYFKDVADVRRGLTYSPSDVVTDKKGIRVLRSSNIDEDTLVISDTDVFVSEDAVKISYIKMNEILITAANGSSRLVGKHAIISKDLERAVHGGFMLAVSTSQPEFINSWMNGVQYKKMLQLVQGGNGAIGNLSRSMLEECKITLPCLVEQEKIGNFFQKLDQNIESEKKKLEQYQTMKRAMLQRMFV</sequence>
<evidence type="ECO:0000313" key="7">
    <source>
        <dbReference type="Proteomes" id="UP000823934"/>
    </source>
</evidence>
<dbReference type="EMBL" id="DXHP01000104">
    <property type="protein sequence ID" value="HIW06610.1"/>
    <property type="molecule type" value="Genomic_DNA"/>
</dbReference>
<name>A0A9D1Q4H4_9GAMM</name>
<dbReference type="CDD" id="cd17265">
    <property type="entry name" value="RMtype1_S_Eco4255III-TRD2-CR2_like"/>
    <property type="match status" value="1"/>
</dbReference>
<keyword evidence="2" id="KW-0680">Restriction system</keyword>
<dbReference type="GO" id="GO:0016787">
    <property type="term" value="F:hydrolase activity"/>
    <property type="evidence" value="ECO:0007669"/>
    <property type="project" value="UniProtKB-KW"/>
</dbReference>
<feature type="domain" description="Type I restriction modification DNA specificity" evidence="5">
    <location>
        <begin position="222"/>
        <end position="398"/>
    </location>
</feature>
<dbReference type="Proteomes" id="UP000823934">
    <property type="component" value="Unassembled WGS sequence"/>
</dbReference>
<dbReference type="InterPro" id="IPR000055">
    <property type="entry name" value="Restrct_endonuc_typeI_TRD"/>
</dbReference>
<keyword evidence="6" id="KW-0255">Endonuclease</keyword>
<evidence type="ECO:0000256" key="3">
    <source>
        <dbReference type="ARBA" id="ARBA00023125"/>
    </source>
</evidence>
<keyword evidence="4" id="KW-0175">Coiled coil</keyword>
<dbReference type="Gene3D" id="1.10.287.1120">
    <property type="entry name" value="Bipartite methylase S protein"/>
    <property type="match status" value="1"/>
</dbReference>
<keyword evidence="6" id="KW-0540">Nuclease</keyword>
<keyword evidence="3" id="KW-0238">DNA-binding</keyword>
<dbReference type="Gene3D" id="3.90.220.20">
    <property type="entry name" value="DNA methylase specificity domains"/>
    <property type="match status" value="2"/>
</dbReference>
<reference evidence="6" key="2">
    <citation type="submission" date="2021-04" db="EMBL/GenBank/DDBJ databases">
        <authorList>
            <person name="Gilroy R."/>
        </authorList>
    </citation>
    <scope>NUCLEOTIDE SEQUENCE</scope>
    <source>
        <strain evidence="6">CHK160-9182</strain>
    </source>
</reference>
<keyword evidence="6" id="KW-0378">Hydrolase</keyword>
<dbReference type="InterPro" id="IPR052021">
    <property type="entry name" value="Type-I_RS_S_subunit"/>
</dbReference>
<accession>A0A9D1Q4H4</accession>
<dbReference type="InterPro" id="IPR044946">
    <property type="entry name" value="Restrct_endonuc_typeI_TRD_sf"/>
</dbReference>
<organism evidence="6 7">
    <name type="scientific">Candidatus Ignatzschineria merdigallinarum</name>
    <dbReference type="NCBI Taxonomy" id="2838621"/>
    <lineage>
        <taxon>Bacteria</taxon>
        <taxon>Pseudomonadati</taxon>
        <taxon>Pseudomonadota</taxon>
        <taxon>Gammaproteobacteria</taxon>
        <taxon>Cardiobacteriales</taxon>
        <taxon>Ignatzschineriaceae</taxon>
        <taxon>Ignatzschineria</taxon>
    </lineage>
</organism>
<dbReference type="PANTHER" id="PTHR30408:SF12">
    <property type="entry name" value="TYPE I RESTRICTION ENZYME MJAVIII SPECIFICITY SUBUNIT"/>
    <property type="match status" value="1"/>
</dbReference>
<evidence type="ECO:0000313" key="6">
    <source>
        <dbReference type="EMBL" id="HIW06610.1"/>
    </source>
</evidence>
<proteinExistence type="inferred from homology"/>
<evidence type="ECO:0000256" key="2">
    <source>
        <dbReference type="ARBA" id="ARBA00022747"/>
    </source>
</evidence>
<comment type="similarity">
    <text evidence="1">Belongs to the type-I restriction system S methylase family.</text>
</comment>
<evidence type="ECO:0000256" key="1">
    <source>
        <dbReference type="ARBA" id="ARBA00010923"/>
    </source>
</evidence>
<dbReference type="GO" id="GO:0009307">
    <property type="term" value="P:DNA restriction-modification system"/>
    <property type="evidence" value="ECO:0007669"/>
    <property type="project" value="UniProtKB-KW"/>
</dbReference>
<dbReference type="GO" id="GO:0004519">
    <property type="term" value="F:endonuclease activity"/>
    <property type="evidence" value="ECO:0007669"/>
    <property type="project" value="UniProtKB-KW"/>
</dbReference>
<gene>
    <name evidence="6" type="ORF">H9889_04720</name>
</gene>
<reference evidence="6" key="1">
    <citation type="journal article" date="2021" name="PeerJ">
        <title>Extensive microbial diversity within the chicken gut microbiome revealed by metagenomics and culture.</title>
        <authorList>
            <person name="Gilroy R."/>
            <person name="Ravi A."/>
            <person name="Getino M."/>
            <person name="Pursley I."/>
            <person name="Horton D.L."/>
            <person name="Alikhan N.F."/>
            <person name="Baker D."/>
            <person name="Gharbi K."/>
            <person name="Hall N."/>
            <person name="Watson M."/>
            <person name="Adriaenssens E.M."/>
            <person name="Foster-Nyarko E."/>
            <person name="Jarju S."/>
            <person name="Secka A."/>
            <person name="Antonio M."/>
            <person name="Oren A."/>
            <person name="Chaudhuri R.R."/>
            <person name="La Ragione R."/>
            <person name="Hildebrand F."/>
            <person name="Pallen M.J."/>
        </authorList>
    </citation>
    <scope>NUCLEOTIDE SEQUENCE</scope>
    <source>
        <strain evidence="6">CHK160-9182</strain>
    </source>
</reference>
<evidence type="ECO:0000256" key="4">
    <source>
        <dbReference type="SAM" id="Coils"/>
    </source>
</evidence>
<dbReference type="Pfam" id="PF01420">
    <property type="entry name" value="Methylase_S"/>
    <property type="match status" value="2"/>
</dbReference>
<dbReference type="EC" id="3.1.21.-" evidence="6"/>
<comment type="caution">
    <text evidence="6">The sequence shown here is derived from an EMBL/GenBank/DDBJ whole genome shotgun (WGS) entry which is preliminary data.</text>
</comment>